<keyword evidence="2" id="KW-0496">Mitochondrion</keyword>
<geneLocation type="mitochondrion" evidence="2"/>
<feature type="transmembrane region" description="Helical" evidence="1">
    <location>
        <begin position="39"/>
        <end position="62"/>
    </location>
</feature>
<organism evidence="2">
    <name type="scientific">Brassica oleracea var. botrytis</name>
    <name type="common">Cauliflower</name>
    <dbReference type="NCBI Taxonomy" id="3715"/>
    <lineage>
        <taxon>Eukaryota</taxon>
        <taxon>Viridiplantae</taxon>
        <taxon>Streptophyta</taxon>
        <taxon>Embryophyta</taxon>
        <taxon>Tracheophyta</taxon>
        <taxon>Spermatophyta</taxon>
        <taxon>Magnoliopsida</taxon>
        <taxon>eudicotyledons</taxon>
        <taxon>Gunneridae</taxon>
        <taxon>Pentapetalae</taxon>
        <taxon>rosids</taxon>
        <taxon>malvids</taxon>
        <taxon>Brassicales</taxon>
        <taxon>Brassicaceae</taxon>
        <taxon>Brassiceae</taxon>
        <taxon>Brassica</taxon>
    </lineage>
</organism>
<keyword evidence="1" id="KW-0812">Transmembrane</keyword>
<gene>
    <name evidence="2" type="primary">orf164</name>
</gene>
<feature type="transmembrane region" description="Helical" evidence="1">
    <location>
        <begin position="99"/>
        <end position="124"/>
    </location>
</feature>
<dbReference type="AlphaFoldDB" id="A0A068BHH6"/>
<protein>
    <submittedName>
        <fullName evidence="2">Orf164</fullName>
    </submittedName>
</protein>
<keyword evidence="1" id="KW-0472">Membrane</keyword>
<dbReference type="EMBL" id="KJ820683">
    <property type="protein sequence ID" value="AIC83303.1"/>
    <property type="molecule type" value="Genomic_DNA"/>
</dbReference>
<sequence length="164" mass="18770">MDSTSPRVSFGYKGVPRVVPIVLVERSWLESLTSNIVQLFLWLLIPFNTKVLVPLISTILFTRVYRHLLVTLQYLIHFCIQLLDGMMRFIIVFPCSPIIIRAITPIALCEILYQSISIGFLNCLTHEASRRHQSSGVPRSHISRPSSADSIAPFLRRIEDSYDR</sequence>
<name>A0A068BHH6_BRAOB</name>
<reference evidence="2" key="1">
    <citation type="journal article" date="2014" name="Mitochondrion">
        <title>Comparative analysis of 11 Brassicales mitochondrial genomes and the mitochondrial transcriptome of Brassica oleracea.</title>
        <authorList>
            <person name="Grewe F."/>
            <person name="Edger P.P."/>
            <person name="Keren I."/>
            <person name="Sultan L."/>
            <person name="Pires J.C."/>
            <person name="Ostersetzer-Biran O."/>
            <person name="Mower J.P."/>
        </authorList>
    </citation>
    <scope>NUCLEOTIDE SEQUENCE</scope>
</reference>
<evidence type="ECO:0000256" key="1">
    <source>
        <dbReference type="SAM" id="Phobius"/>
    </source>
</evidence>
<keyword evidence="1" id="KW-1133">Transmembrane helix</keyword>
<proteinExistence type="predicted"/>
<evidence type="ECO:0000313" key="2">
    <source>
        <dbReference type="EMBL" id="AIC83303.1"/>
    </source>
</evidence>
<feature type="transmembrane region" description="Helical" evidence="1">
    <location>
        <begin position="74"/>
        <end position="93"/>
    </location>
</feature>
<accession>A0A068BHH6</accession>